<evidence type="ECO:0000313" key="2">
    <source>
        <dbReference type="EMBL" id="TWT42757.1"/>
    </source>
</evidence>
<comment type="caution">
    <text evidence="2">The sequence shown here is derived from an EMBL/GenBank/DDBJ whole genome shotgun (WGS) entry which is preliminary data.</text>
</comment>
<dbReference type="SUPFAM" id="SSF53067">
    <property type="entry name" value="Actin-like ATPase domain"/>
    <property type="match status" value="1"/>
</dbReference>
<reference evidence="2 3" key="1">
    <citation type="submission" date="2019-02" db="EMBL/GenBank/DDBJ databases">
        <title>Deep-cultivation of Planctomycetes and their phenomic and genomic characterization uncovers novel biology.</title>
        <authorList>
            <person name="Wiegand S."/>
            <person name="Jogler M."/>
            <person name="Boedeker C."/>
            <person name="Pinto D."/>
            <person name="Vollmers J."/>
            <person name="Rivas-Marin E."/>
            <person name="Kohn T."/>
            <person name="Peeters S.H."/>
            <person name="Heuer A."/>
            <person name="Rast P."/>
            <person name="Oberbeckmann S."/>
            <person name="Bunk B."/>
            <person name="Jeske O."/>
            <person name="Meyerdierks A."/>
            <person name="Storesund J.E."/>
            <person name="Kallscheuer N."/>
            <person name="Luecker S."/>
            <person name="Lage O.M."/>
            <person name="Pohl T."/>
            <person name="Merkel B.J."/>
            <person name="Hornburger P."/>
            <person name="Mueller R.-W."/>
            <person name="Bruemmer F."/>
            <person name="Labrenz M."/>
            <person name="Spormann A.M."/>
            <person name="Op Den Camp H."/>
            <person name="Overmann J."/>
            <person name="Amann R."/>
            <person name="Jetten M.S.M."/>
            <person name="Mascher T."/>
            <person name="Medema M.H."/>
            <person name="Devos D.P."/>
            <person name="Kaster A.-K."/>
            <person name="Ovreas L."/>
            <person name="Rohde M."/>
            <person name="Galperin M.Y."/>
            <person name="Jogler C."/>
        </authorList>
    </citation>
    <scope>NUCLEOTIDE SEQUENCE [LARGE SCALE GENOMIC DNA]</scope>
    <source>
        <strain evidence="2 3">Pla111</strain>
    </source>
</reference>
<evidence type="ECO:0000259" key="1">
    <source>
        <dbReference type="Pfam" id="PF01968"/>
    </source>
</evidence>
<dbReference type="OrthoDB" id="1792672at2"/>
<dbReference type="InterPro" id="IPR043129">
    <property type="entry name" value="ATPase_NBD"/>
</dbReference>
<sequence>MSTGPPTLAKSPPGQPSRWVGLDVGGANLKASDGVVSVSTPFALWRTPELLSEALRALITRLPPADAYAATMTGELADCYPTKAAGVTHIVNALSQLAGDSPLWIATNDDRWVGSAAARAQPLLVAAANWRLLARWAAAQTGAAVAMVVDVGSTTTDLTLLSEGRILGQSPDDTQRLIAGELLYQGVRRTPICALVDRLPYRGTQCPIAAEWFATTADVWLIEGALPASERTDTADGMPLSLGATQRRLARCVCADEEDFTLADARAVAQAVADKQVALTAQALDRLLPTGATLIAAGEGDFVVRYAKQLRGWQNPLVSLSETIGPIASECGPAYAAARLADLEIAQPSADAKLGSHAAQ</sequence>
<dbReference type="AlphaFoldDB" id="A0A5C5VX97"/>
<name>A0A5C5VX97_9BACT</name>
<dbReference type="Pfam" id="PF01968">
    <property type="entry name" value="Hydantoinase_A"/>
    <property type="match status" value="1"/>
</dbReference>
<evidence type="ECO:0000313" key="3">
    <source>
        <dbReference type="Proteomes" id="UP000318995"/>
    </source>
</evidence>
<proteinExistence type="predicted"/>
<organism evidence="2 3">
    <name type="scientific">Botrimarina hoheduenensis</name>
    <dbReference type="NCBI Taxonomy" id="2528000"/>
    <lineage>
        <taxon>Bacteria</taxon>
        <taxon>Pseudomonadati</taxon>
        <taxon>Planctomycetota</taxon>
        <taxon>Planctomycetia</taxon>
        <taxon>Pirellulales</taxon>
        <taxon>Lacipirellulaceae</taxon>
        <taxon>Botrimarina</taxon>
    </lineage>
</organism>
<dbReference type="Gene3D" id="3.30.420.40">
    <property type="match status" value="1"/>
</dbReference>
<dbReference type="InterPro" id="IPR002821">
    <property type="entry name" value="Hydantoinase_A"/>
</dbReference>
<dbReference type="NCBIfam" id="TIGR03123">
    <property type="entry name" value="one_C_unchar_1"/>
    <property type="match status" value="1"/>
</dbReference>
<dbReference type="InterPro" id="IPR002756">
    <property type="entry name" value="MfnF"/>
</dbReference>
<protein>
    <submittedName>
        <fullName evidence="2">Hydantoinase/oxoprolinase</fullName>
    </submittedName>
</protein>
<gene>
    <name evidence="2" type="ORF">Pla111_27300</name>
</gene>
<dbReference type="GO" id="GO:0016787">
    <property type="term" value="F:hydrolase activity"/>
    <property type="evidence" value="ECO:0007669"/>
    <property type="project" value="InterPro"/>
</dbReference>
<feature type="domain" description="Hydantoinase A/oxoprolinase" evidence="1">
    <location>
        <begin position="67"/>
        <end position="288"/>
    </location>
</feature>
<dbReference type="EMBL" id="SJPH01000006">
    <property type="protein sequence ID" value="TWT42757.1"/>
    <property type="molecule type" value="Genomic_DNA"/>
</dbReference>
<dbReference type="RefSeq" id="WP_146574951.1">
    <property type="nucleotide sequence ID" value="NZ_SJPH01000006.1"/>
</dbReference>
<dbReference type="Proteomes" id="UP000318995">
    <property type="component" value="Unassembled WGS sequence"/>
</dbReference>
<keyword evidence="3" id="KW-1185">Reference proteome</keyword>
<accession>A0A5C5VX97</accession>
<dbReference type="Gene3D" id="3.30.420.190">
    <property type="entry name" value="conserved archaeal protein q6m145"/>
    <property type="match status" value="1"/>
</dbReference>